<proteinExistence type="predicted"/>
<keyword evidence="3" id="KW-1185">Reference proteome</keyword>
<gene>
    <name evidence="2" type="ORF">HPB52_016208</name>
</gene>
<evidence type="ECO:0000256" key="1">
    <source>
        <dbReference type="SAM" id="SignalP"/>
    </source>
</evidence>
<evidence type="ECO:0000313" key="2">
    <source>
        <dbReference type="EMBL" id="KAH7972722.1"/>
    </source>
</evidence>
<dbReference type="PANTHER" id="PTHR33964:SF1">
    <property type="entry name" value="RE45066P"/>
    <property type="match status" value="1"/>
</dbReference>
<reference evidence="2" key="1">
    <citation type="journal article" date="2020" name="Cell">
        <title>Large-Scale Comparative Analyses of Tick Genomes Elucidate Their Genetic Diversity and Vector Capacities.</title>
        <authorList>
            <consortium name="Tick Genome and Microbiome Consortium (TIGMIC)"/>
            <person name="Jia N."/>
            <person name="Wang J."/>
            <person name="Shi W."/>
            <person name="Du L."/>
            <person name="Sun Y."/>
            <person name="Zhan W."/>
            <person name="Jiang J.F."/>
            <person name="Wang Q."/>
            <person name="Zhang B."/>
            <person name="Ji P."/>
            <person name="Bell-Sakyi L."/>
            <person name="Cui X.M."/>
            <person name="Yuan T.T."/>
            <person name="Jiang B.G."/>
            <person name="Yang W.F."/>
            <person name="Lam T.T."/>
            <person name="Chang Q.C."/>
            <person name="Ding S.J."/>
            <person name="Wang X.J."/>
            <person name="Zhu J.G."/>
            <person name="Ruan X.D."/>
            <person name="Zhao L."/>
            <person name="Wei J.T."/>
            <person name="Ye R.Z."/>
            <person name="Que T.C."/>
            <person name="Du C.H."/>
            <person name="Zhou Y.H."/>
            <person name="Cheng J.X."/>
            <person name="Dai P.F."/>
            <person name="Guo W.B."/>
            <person name="Han X.H."/>
            <person name="Huang E.J."/>
            <person name="Li L.F."/>
            <person name="Wei W."/>
            <person name="Gao Y.C."/>
            <person name="Liu J.Z."/>
            <person name="Shao H.Z."/>
            <person name="Wang X."/>
            <person name="Wang C.C."/>
            <person name="Yang T.C."/>
            <person name="Huo Q.B."/>
            <person name="Li W."/>
            <person name="Chen H.Y."/>
            <person name="Chen S.E."/>
            <person name="Zhou L.G."/>
            <person name="Ni X.B."/>
            <person name="Tian J.H."/>
            <person name="Sheng Y."/>
            <person name="Liu T."/>
            <person name="Pan Y.S."/>
            <person name="Xia L.Y."/>
            <person name="Li J."/>
            <person name="Zhao F."/>
            <person name="Cao W.C."/>
        </authorList>
    </citation>
    <scope>NUCLEOTIDE SEQUENCE</scope>
    <source>
        <strain evidence="2">Rsan-2018</strain>
    </source>
</reference>
<organism evidence="2 3">
    <name type="scientific">Rhipicephalus sanguineus</name>
    <name type="common">Brown dog tick</name>
    <name type="synonym">Ixodes sanguineus</name>
    <dbReference type="NCBI Taxonomy" id="34632"/>
    <lineage>
        <taxon>Eukaryota</taxon>
        <taxon>Metazoa</taxon>
        <taxon>Ecdysozoa</taxon>
        <taxon>Arthropoda</taxon>
        <taxon>Chelicerata</taxon>
        <taxon>Arachnida</taxon>
        <taxon>Acari</taxon>
        <taxon>Parasitiformes</taxon>
        <taxon>Ixodida</taxon>
        <taxon>Ixodoidea</taxon>
        <taxon>Ixodidae</taxon>
        <taxon>Rhipicephalinae</taxon>
        <taxon>Rhipicephalus</taxon>
        <taxon>Rhipicephalus</taxon>
    </lineage>
</organism>
<dbReference type="AlphaFoldDB" id="A0A9D4T413"/>
<dbReference type="Proteomes" id="UP000821837">
    <property type="component" value="Chromosome 11"/>
</dbReference>
<keyword evidence="1" id="KW-0732">Signal</keyword>
<feature type="chain" id="PRO_5038649127" description="Secreted protein" evidence="1">
    <location>
        <begin position="27"/>
        <end position="149"/>
    </location>
</feature>
<dbReference type="PANTHER" id="PTHR33964">
    <property type="entry name" value="RE45066P-RELATED"/>
    <property type="match status" value="1"/>
</dbReference>
<dbReference type="VEuPathDB" id="VectorBase:RSAN_046850"/>
<comment type="caution">
    <text evidence="2">The sequence shown here is derived from an EMBL/GenBank/DDBJ whole genome shotgun (WGS) entry which is preliminary data.</text>
</comment>
<evidence type="ECO:0000313" key="3">
    <source>
        <dbReference type="Proteomes" id="UP000821837"/>
    </source>
</evidence>
<evidence type="ECO:0008006" key="4">
    <source>
        <dbReference type="Google" id="ProtNLM"/>
    </source>
</evidence>
<reference evidence="2" key="2">
    <citation type="submission" date="2021-09" db="EMBL/GenBank/DDBJ databases">
        <authorList>
            <person name="Jia N."/>
            <person name="Wang J."/>
            <person name="Shi W."/>
            <person name="Du L."/>
            <person name="Sun Y."/>
            <person name="Zhan W."/>
            <person name="Jiang J."/>
            <person name="Wang Q."/>
            <person name="Zhang B."/>
            <person name="Ji P."/>
            <person name="Sakyi L.B."/>
            <person name="Cui X."/>
            <person name="Yuan T."/>
            <person name="Jiang B."/>
            <person name="Yang W."/>
            <person name="Lam T.T.-Y."/>
            <person name="Chang Q."/>
            <person name="Ding S."/>
            <person name="Wang X."/>
            <person name="Zhu J."/>
            <person name="Ruan X."/>
            <person name="Zhao L."/>
            <person name="Wei J."/>
            <person name="Que T."/>
            <person name="Du C."/>
            <person name="Cheng J."/>
            <person name="Dai P."/>
            <person name="Han X."/>
            <person name="Huang E."/>
            <person name="Gao Y."/>
            <person name="Liu J."/>
            <person name="Shao H."/>
            <person name="Ye R."/>
            <person name="Li L."/>
            <person name="Wei W."/>
            <person name="Wang X."/>
            <person name="Wang C."/>
            <person name="Huo Q."/>
            <person name="Li W."/>
            <person name="Guo W."/>
            <person name="Chen H."/>
            <person name="Chen S."/>
            <person name="Zhou L."/>
            <person name="Zhou L."/>
            <person name="Ni X."/>
            <person name="Tian J."/>
            <person name="Zhou Y."/>
            <person name="Sheng Y."/>
            <person name="Liu T."/>
            <person name="Pan Y."/>
            <person name="Xia L."/>
            <person name="Li J."/>
            <person name="Zhao F."/>
            <person name="Cao W."/>
        </authorList>
    </citation>
    <scope>NUCLEOTIDE SEQUENCE</scope>
    <source>
        <strain evidence="2">Rsan-2018</strain>
        <tissue evidence="2">Larvae</tissue>
    </source>
</reference>
<name>A0A9D4T413_RHISA</name>
<protein>
    <recommendedName>
        <fullName evidence="4">Secreted protein</fullName>
    </recommendedName>
</protein>
<feature type="signal peptide" evidence="1">
    <location>
        <begin position="1"/>
        <end position="26"/>
    </location>
</feature>
<sequence>MIARKPVTVGVALLVVCLAAYQKAIGCMNTIGGKINACLKGLHGGLEKAVVKAPTADVIHYACCSYGDVEDCLDKAMTQCESVGAKELTVGLLNHVFGETLSLVCDDYTRGSQACKSLPKLPPLGATDRKAENYVELLIEAASTIGRKD</sequence>
<accession>A0A9D4T413</accession>
<dbReference type="EMBL" id="JABSTV010001247">
    <property type="protein sequence ID" value="KAH7972722.1"/>
    <property type="molecule type" value="Genomic_DNA"/>
</dbReference>